<organism evidence="3 4">
    <name type="scientific">Seonamhaeicola marinus</name>
    <dbReference type="NCBI Taxonomy" id="1912246"/>
    <lineage>
        <taxon>Bacteria</taxon>
        <taxon>Pseudomonadati</taxon>
        <taxon>Bacteroidota</taxon>
        <taxon>Flavobacteriia</taxon>
        <taxon>Flavobacteriales</taxon>
        <taxon>Flavobacteriaceae</taxon>
    </lineage>
</organism>
<accession>A0A5D0IKG5</accession>
<dbReference type="OrthoDB" id="676537at2"/>
<dbReference type="InterPro" id="IPR025524">
    <property type="entry name" value="DUF4412"/>
</dbReference>
<proteinExistence type="predicted"/>
<dbReference type="AlphaFoldDB" id="A0A5D0IKG5"/>
<reference evidence="3 4" key="1">
    <citation type="submission" date="2019-08" db="EMBL/GenBank/DDBJ databases">
        <title>Seonamhaeicola sediminis sp. nov., isolated from marine sediment.</title>
        <authorList>
            <person name="Cao W.R."/>
        </authorList>
    </citation>
    <scope>NUCLEOTIDE SEQUENCE [LARGE SCALE GENOMIC DNA]</scope>
    <source>
        <strain evidence="3 4">B011</strain>
    </source>
</reference>
<feature type="chain" id="PRO_5022936759" evidence="1">
    <location>
        <begin position="19"/>
        <end position="214"/>
    </location>
</feature>
<keyword evidence="1" id="KW-0732">Signal</keyword>
<evidence type="ECO:0000313" key="4">
    <source>
        <dbReference type="Proteomes" id="UP000323930"/>
    </source>
</evidence>
<gene>
    <name evidence="3" type="ORF">FUA24_07040</name>
</gene>
<evidence type="ECO:0000256" key="1">
    <source>
        <dbReference type="SAM" id="SignalP"/>
    </source>
</evidence>
<dbReference type="Proteomes" id="UP000323930">
    <property type="component" value="Unassembled WGS sequence"/>
</dbReference>
<feature type="signal peptide" evidence="1">
    <location>
        <begin position="1"/>
        <end position="18"/>
    </location>
</feature>
<comment type="caution">
    <text evidence="3">The sequence shown here is derived from an EMBL/GenBank/DDBJ whole genome shotgun (WGS) entry which is preliminary data.</text>
</comment>
<evidence type="ECO:0000313" key="3">
    <source>
        <dbReference type="EMBL" id="TYA84393.1"/>
    </source>
</evidence>
<name>A0A5D0IKG5_9FLAO</name>
<dbReference type="Pfam" id="PF14371">
    <property type="entry name" value="DUF4412"/>
    <property type="match status" value="1"/>
</dbReference>
<protein>
    <submittedName>
        <fullName evidence="3">DUF4412 domain-containing protein</fullName>
    </submittedName>
</protein>
<dbReference type="RefSeq" id="WP_148540954.1">
    <property type="nucleotide sequence ID" value="NZ_VSDQ01000409.1"/>
</dbReference>
<keyword evidence="4" id="KW-1185">Reference proteome</keyword>
<dbReference type="EMBL" id="VSDQ01000409">
    <property type="protein sequence ID" value="TYA84393.1"/>
    <property type="molecule type" value="Genomic_DNA"/>
</dbReference>
<evidence type="ECO:0000259" key="2">
    <source>
        <dbReference type="Pfam" id="PF14371"/>
    </source>
</evidence>
<feature type="domain" description="DUF4412" evidence="2">
    <location>
        <begin position="54"/>
        <end position="204"/>
    </location>
</feature>
<sequence>MKKTLTLLALLLSVSFFAQTEIKEGVITFSQKMSSPDEQVKAQLAMLGDMTSVTYFKGSKSRSEISNPMSGKIININDVKTNEALMLMDNPMLGKKYKFQTSTEISKQLENADITKGDKTKTVLGYECQQYLVKAQQEGVEMSMEMYLTEAIVAASQHGSILGEKVKGFPLYIETKMNQMGMEMIIYTEATEIKKEAVSDDLFSLTPPEGYEKL</sequence>